<comment type="subcellular location">
    <subcellularLocation>
        <location evidence="1">Nucleus envelope</location>
    </subcellularLocation>
</comment>
<reference evidence="6 7" key="1">
    <citation type="submission" date="2019-10" db="EMBL/GenBank/DDBJ databases">
        <title>Assembly and Annotation for the nematode Trichostrongylus colubriformis.</title>
        <authorList>
            <person name="Martin J."/>
        </authorList>
    </citation>
    <scope>NUCLEOTIDE SEQUENCE [LARGE SCALE GENOMIC DNA]</scope>
    <source>
        <strain evidence="6">G859</strain>
        <tissue evidence="6">Whole worm</tissue>
    </source>
</reference>
<dbReference type="Gene3D" id="2.130.10.10">
    <property type="entry name" value="YVTN repeat-like/Quinoprotein amine dehydrogenase"/>
    <property type="match status" value="1"/>
</dbReference>
<evidence type="ECO:0000313" key="7">
    <source>
        <dbReference type="Proteomes" id="UP001331761"/>
    </source>
</evidence>
<keyword evidence="2" id="KW-0813">Transport</keyword>
<sequence length="161" mass="18603">MASGASHFDLFNREVFKPQVAHDAHKRRLARWSSDTVLTIWDRDSDGKFKKTTDWRVHGGPVQRIAWAHPKFGSLFAVSTKYKVQIFAELRRRSYAGELGELGWYRKACITDSEVDITDIAFAPRRLGLILATLSVEGFVRIYENMDGIDRSQWFLCYDDQ</sequence>
<dbReference type="GO" id="GO:1904263">
    <property type="term" value="P:positive regulation of TORC1 signaling"/>
    <property type="evidence" value="ECO:0007669"/>
    <property type="project" value="TreeGrafter"/>
</dbReference>
<name>A0AAN8EPX0_TRICO</name>
<dbReference type="InterPro" id="IPR015943">
    <property type="entry name" value="WD40/YVTN_repeat-like_dom_sf"/>
</dbReference>
<organism evidence="6 7">
    <name type="scientific">Trichostrongylus colubriformis</name>
    <name type="common">Black scour worm</name>
    <dbReference type="NCBI Taxonomy" id="6319"/>
    <lineage>
        <taxon>Eukaryota</taxon>
        <taxon>Metazoa</taxon>
        <taxon>Ecdysozoa</taxon>
        <taxon>Nematoda</taxon>
        <taxon>Chromadorea</taxon>
        <taxon>Rhabditida</taxon>
        <taxon>Rhabditina</taxon>
        <taxon>Rhabditomorpha</taxon>
        <taxon>Strongyloidea</taxon>
        <taxon>Trichostrongylidae</taxon>
        <taxon>Trichostrongylus</taxon>
    </lineage>
</organism>
<dbReference type="AlphaFoldDB" id="A0AAN8EPX0"/>
<accession>A0AAN8EPX0</accession>
<dbReference type="SUPFAM" id="SSF50978">
    <property type="entry name" value="WD40 repeat-like"/>
    <property type="match status" value="1"/>
</dbReference>
<dbReference type="GO" id="GO:0035859">
    <property type="term" value="C:Seh1-associated complex"/>
    <property type="evidence" value="ECO:0007669"/>
    <property type="project" value="TreeGrafter"/>
</dbReference>
<gene>
    <name evidence="6" type="ORF">GCK32_012824</name>
</gene>
<evidence type="ECO:0000256" key="3">
    <source>
        <dbReference type="ARBA" id="ARBA00022574"/>
    </source>
</evidence>
<evidence type="ECO:0000256" key="2">
    <source>
        <dbReference type="ARBA" id="ARBA00022448"/>
    </source>
</evidence>
<dbReference type="GO" id="GO:0034198">
    <property type="term" value="P:cellular response to amino acid starvation"/>
    <property type="evidence" value="ECO:0007669"/>
    <property type="project" value="TreeGrafter"/>
</dbReference>
<dbReference type="GO" id="GO:0005198">
    <property type="term" value="F:structural molecule activity"/>
    <property type="evidence" value="ECO:0007669"/>
    <property type="project" value="InterPro"/>
</dbReference>
<dbReference type="InterPro" id="IPR036322">
    <property type="entry name" value="WD40_repeat_dom_sf"/>
</dbReference>
<dbReference type="Proteomes" id="UP001331761">
    <property type="component" value="Unassembled WGS sequence"/>
</dbReference>
<dbReference type="GO" id="GO:0031080">
    <property type="term" value="C:nuclear pore outer ring"/>
    <property type="evidence" value="ECO:0007669"/>
    <property type="project" value="TreeGrafter"/>
</dbReference>
<keyword evidence="5" id="KW-0539">Nucleus</keyword>
<protein>
    <submittedName>
        <fullName evidence="6">Uncharacterized protein</fullName>
    </submittedName>
</protein>
<dbReference type="PANTHER" id="PTHR11024:SF3">
    <property type="entry name" value="NUCLEOPORIN SEH1"/>
    <property type="match status" value="1"/>
</dbReference>
<dbReference type="InterPro" id="IPR037363">
    <property type="entry name" value="Sec13/Seh1_fam"/>
</dbReference>
<keyword evidence="3" id="KW-0853">WD repeat</keyword>
<keyword evidence="7" id="KW-1185">Reference proteome</keyword>
<dbReference type="PANTHER" id="PTHR11024">
    <property type="entry name" value="NUCLEAR PORE COMPLEX PROTEIN SEC13 / SEH1 FAMILY MEMBER"/>
    <property type="match status" value="1"/>
</dbReference>
<feature type="non-terminal residue" evidence="6">
    <location>
        <position position="161"/>
    </location>
</feature>
<evidence type="ECO:0000256" key="4">
    <source>
        <dbReference type="ARBA" id="ARBA00022737"/>
    </source>
</evidence>
<keyword evidence="4" id="KW-0677">Repeat</keyword>
<evidence type="ECO:0000256" key="1">
    <source>
        <dbReference type="ARBA" id="ARBA00004259"/>
    </source>
</evidence>
<evidence type="ECO:0000256" key="5">
    <source>
        <dbReference type="ARBA" id="ARBA00023242"/>
    </source>
</evidence>
<dbReference type="EMBL" id="WIXE01025367">
    <property type="protein sequence ID" value="KAK5964755.1"/>
    <property type="molecule type" value="Genomic_DNA"/>
</dbReference>
<proteinExistence type="predicted"/>
<evidence type="ECO:0000313" key="6">
    <source>
        <dbReference type="EMBL" id="KAK5964755.1"/>
    </source>
</evidence>
<comment type="caution">
    <text evidence="6">The sequence shown here is derived from an EMBL/GenBank/DDBJ whole genome shotgun (WGS) entry which is preliminary data.</text>
</comment>